<dbReference type="PANTHER" id="PTHR47829:SF1">
    <property type="entry name" value="HAD FAMILY PHOSPHATASE"/>
    <property type="match status" value="1"/>
</dbReference>
<accession>A0A839E985</accession>
<dbReference type="InterPro" id="IPR011009">
    <property type="entry name" value="Kinase-like_dom_sf"/>
</dbReference>
<dbReference type="GO" id="GO:0016301">
    <property type="term" value="F:kinase activity"/>
    <property type="evidence" value="ECO:0007669"/>
    <property type="project" value="UniProtKB-KW"/>
</dbReference>
<evidence type="ECO:0000313" key="3">
    <source>
        <dbReference type="Proteomes" id="UP000549052"/>
    </source>
</evidence>
<comment type="caution">
    <text evidence="2">The sequence shown here is derived from an EMBL/GenBank/DDBJ whole genome shotgun (WGS) entry which is preliminary data.</text>
</comment>
<dbReference type="RefSeq" id="WP_182547184.1">
    <property type="nucleotide sequence ID" value="NZ_JACGXN010000001.1"/>
</dbReference>
<dbReference type="Gene3D" id="3.30.200.20">
    <property type="entry name" value="Phosphorylase Kinase, domain 1"/>
    <property type="match status" value="1"/>
</dbReference>
<protein>
    <submittedName>
        <fullName evidence="2">Aminoglycoside phosphotransferase (APT) family kinase protein</fullName>
    </submittedName>
</protein>
<dbReference type="Proteomes" id="UP000549052">
    <property type="component" value="Unassembled WGS sequence"/>
</dbReference>
<reference evidence="2 3" key="1">
    <citation type="submission" date="2020-07" db="EMBL/GenBank/DDBJ databases">
        <title>Genomic Encyclopedia of Type Strains, Phase IV (KMG-V): Genome sequencing to study the core and pangenomes of soil and plant-associated prokaryotes.</title>
        <authorList>
            <person name="Whitman W."/>
        </authorList>
    </citation>
    <scope>NUCLEOTIDE SEQUENCE [LARGE SCALE GENOMIC DNA]</scope>
    <source>
        <strain evidence="2 3">AN3</strain>
    </source>
</reference>
<feature type="domain" description="Aminoglycoside phosphotransferase" evidence="1">
    <location>
        <begin position="40"/>
        <end position="275"/>
    </location>
</feature>
<dbReference type="InterPro" id="IPR002575">
    <property type="entry name" value="Aminoglycoside_PTrfase"/>
</dbReference>
<organism evidence="2 3">
    <name type="scientific">Phyllobacterium myrsinacearum</name>
    <dbReference type="NCBI Taxonomy" id="28101"/>
    <lineage>
        <taxon>Bacteria</taxon>
        <taxon>Pseudomonadati</taxon>
        <taxon>Pseudomonadota</taxon>
        <taxon>Alphaproteobacteria</taxon>
        <taxon>Hyphomicrobiales</taxon>
        <taxon>Phyllobacteriaceae</taxon>
        <taxon>Phyllobacterium</taxon>
    </lineage>
</organism>
<name>A0A839E985_9HYPH</name>
<dbReference type="Gene3D" id="3.90.1200.10">
    <property type="match status" value="1"/>
</dbReference>
<evidence type="ECO:0000259" key="1">
    <source>
        <dbReference type="Pfam" id="PF01636"/>
    </source>
</evidence>
<dbReference type="InterPro" id="IPR052898">
    <property type="entry name" value="ACAD10-like"/>
</dbReference>
<keyword evidence="3" id="KW-1185">Reference proteome</keyword>
<keyword evidence="2" id="KW-0808">Transferase</keyword>
<keyword evidence="2" id="KW-0418">Kinase</keyword>
<dbReference type="Pfam" id="PF01636">
    <property type="entry name" value="APH"/>
    <property type="match status" value="1"/>
</dbReference>
<proteinExistence type="predicted"/>
<evidence type="ECO:0000313" key="2">
    <source>
        <dbReference type="EMBL" id="MBA8876373.1"/>
    </source>
</evidence>
<dbReference type="InterPro" id="IPR041726">
    <property type="entry name" value="ACAD10_11_N"/>
</dbReference>
<dbReference type="CDD" id="cd05154">
    <property type="entry name" value="ACAD10_11_N-like"/>
    <property type="match status" value="1"/>
</dbReference>
<gene>
    <name evidence="2" type="ORF">FHW16_000055</name>
</gene>
<dbReference type="SUPFAM" id="SSF56112">
    <property type="entry name" value="Protein kinase-like (PK-like)"/>
    <property type="match status" value="1"/>
</dbReference>
<dbReference type="EMBL" id="JACGXN010000001">
    <property type="protein sequence ID" value="MBA8876373.1"/>
    <property type="molecule type" value="Genomic_DNA"/>
</dbReference>
<sequence>MTESMGIDRAGKVRAGEELDAEAVSRWLTLLGVPVEGAPEVTQFSGGASNWTYRLHYPQHDLILRRPPSGTKAKSAHDMGREYRVQKALKPFYPAVPAMVGLCEDDTLIGAQFYVMQRIAGIIPRRRLPQGISLGAADTRRLCENMLDKLVELHGIDIAEAGLETLGKGAGYVQRQVTGWSDRYGKARTWNTPTFKLVRDWLAANIPDDARTCLIHNDWRFDNLVLDPEDLTSIIGVLDWEMATSGDPLMDLGSMLAYWVESGDGYFMKMTQRQPTTLPGMMKRREVIDYYLQKSGLKVNNFAFYEVFGLFRLAVIAQQIYYRYYHRQTRNPAFKNIWVMVNYFDWRCWRIIRQSGQ</sequence>
<dbReference type="PANTHER" id="PTHR47829">
    <property type="entry name" value="HYDROLASE, PUTATIVE (AFU_ORTHOLOGUE AFUA_1G12880)-RELATED"/>
    <property type="match status" value="1"/>
</dbReference>
<dbReference type="AlphaFoldDB" id="A0A839E985"/>